<comment type="caution">
    <text evidence="2">The sequence shown here is derived from an EMBL/GenBank/DDBJ whole genome shotgun (WGS) entry which is preliminary data.</text>
</comment>
<name>A0A926I339_9FIRM</name>
<dbReference type="EMBL" id="JACRSQ010000048">
    <property type="protein sequence ID" value="MBC8545133.1"/>
    <property type="molecule type" value="Genomic_DNA"/>
</dbReference>
<feature type="compositionally biased region" description="Basic and acidic residues" evidence="1">
    <location>
        <begin position="20"/>
        <end position="30"/>
    </location>
</feature>
<feature type="region of interest" description="Disordered" evidence="1">
    <location>
        <begin position="18"/>
        <end position="70"/>
    </location>
</feature>
<evidence type="ECO:0000313" key="2">
    <source>
        <dbReference type="EMBL" id="MBC8545133.1"/>
    </source>
</evidence>
<evidence type="ECO:0000313" key="3">
    <source>
        <dbReference type="Proteomes" id="UP000657006"/>
    </source>
</evidence>
<reference evidence="2" key="1">
    <citation type="submission" date="2020-08" db="EMBL/GenBank/DDBJ databases">
        <title>Genome public.</title>
        <authorList>
            <person name="Liu C."/>
            <person name="Sun Q."/>
        </authorList>
    </citation>
    <scope>NUCLEOTIDE SEQUENCE</scope>
    <source>
        <strain evidence="2">NSJ-32</strain>
    </source>
</reference>
<protein>
    <submittedName>
        <fullName evidence="2">Uncharacterized protein</fullName>
    </submittedName>
</protein>
<proteinExistence type="predicted"/>
<accession>A0A926I339</accession>
<dbReference type="AlphaFoldDB" id="A0A926I339"/>
<dbReference type="RefSeq" id="WP_249290208.1">
    <property type="nucleotide sequence ID" value="NZ_JACRSQ010000048.1"/>
</dbReference>
<dbReference type="Proteomes" id="UP000657006">
    <property type="component" value="Unassembled WGS sequence"/>
</dbReference>
<evidence type="ECO:0000256" key="1">
    <source>
        <dbReference type="SAM" id="MobiDB-lite"/>
    </source>
</evidence>
<organism evidence="2 3">
    <name type="scientific">Bianquea renquensis</name>
    <dbReference type="NCBI Taxonomy" id="2763661"/>
    <lineage>
        <taxon>Bacteria</taxon>
        <taxon>Bacillati</taxon>
        <taxon>Bacillota</taxon>
        <taxon>Clostridia</taxon>
        <taxon>Eubacteriales</taxon>
        <taxon>Bianqueaceae</taxon>
        <taxon>Bianquea</taxon>
    </lineage>
</organism>
<gene>
    <name evidence="2" type="ORF">H8730_16460</name>
</gene>
<keyword evidence="3" id="KW-1185">Reference proteome</keyword>
<sequence length="70" mass="7474">MSAFLSIHIRKIAMGVPAGDEAKGSRRAEEVGNGSRLKKGGVQKAGREEPRTPACPPGMKRKMEAGVQKK</sequence>